<sequence length="99" mass="10925">MVGAEDGSAPARPRLRAGKQDGNIRLRHFRIEVAHFLRRGVGREGEEVRPCRSARRLPDKDGAARRGGPADRPPQRSKAVPECSGTAFDRPATSRDDRI</sequence>
<evidence type="ECO:0000313" key="3">
    <source>
        <dbReference type="Proteomes" id="UP001500460"/>
    </source>
</evidence>
<evidence type="ECO:0000256" key="1">
    <source>
        <dbReference type="SAM" id="MobiDB-lite"/>
    </source>
</evidence>
<dbReference type="EMBL" id="BAAATK010000074">
    <property type="protein sequence ID" value="GAA2459709.1"/>
    <property type="molecule type" value="Genomic_DNA"/>
</dbReference>
<feature type="region of interest" description="Disordered" evidence="1">
    <location>
        <begin position="1"/>
        <end position="23"/>
    </location>
</feature>
<reference evidence="3" key="1">
    <citation type="journal article" date="2019" name="Int. J. Syst. Evol. Microbiol.">
        <title>The Global Catalogue of Microorganisms (GCM) 10K type strain sequencing project: providing services to taxonomists for standard genome sequencing and annotation.</title>
        <authorList>
            <consortium name="The Broad Institute Genomics Platform"/>
            <consortium name="The Broad Institute Genome Sequencing Center for Infectious Disease"/>
            <person name="Wu L."/>
            <person name="Ma J."/>
        </authorList>
    </citation>
    <scope>NUCLEOTIDE SEQUENCE [LARGE SCALE GENOMIC DNA]</scope>
    <source>
        <strain evidence="3">JCM 6922</strain>
    </source>
</reference>
<keyword evidence="3" id="KW-1185">Reference proteome</keyword>
<dbReference type="Proteomes" id="UP001500460">
    <property type="component" value="Unassembled WGS sequence"/>
</dbReference>
<proteinExistence type="predicted"/>
<feature type="region of interest" description="Disordered" evidence="1">
    <location>
        <begin position="42"/>
        <end position="99"/>
    </location>
</feature>
<gene>
    <name evidence="2" type="ORF">GCM10010421_61310</name>
</gene>
<evidence type="ECO:0000313" key="2">
    <source>
        <dbReference type="EMBL" id="GAA2459709.1"/>
    </source>
</evidence>
<protein>
    <submittedName>
        <fullName evidence="2">Uncharacterized protein</fullName>
    </submittedName>
</protein>
<accession>A0ABP5XQE5</accession>
<comment type="caution">
    <text evidence="2">The sequence shown here is derived from an EMBL/GenBank/DDBJ whole genome shotgun (WGS) entry which is preliminary data.</text>
</comment>
<name>A0ABP5XQE5_9ACTN</name>
<organism evidence="2 3">
    <name type="scientific">Streptomyces glaucus</name>
    <dbReference type="NCBI Taxonomy" id="284029"/>
    <lineage>
        <taxon>Bacteria</taxon>
        <taxon>Bacillati</taxon>
        <taxon>Actinomycetota</taxon>
        <taxon>Actinomycetes</taxon>
        <taxon>Kitasatosporales</taxon>
        <taxon>Streptomycetaceae</taxon>
        <taxon>Streptomyces</taxon>
    </lineage>
</organism>
<feature type="compositionally biased region" description="Basic and acidic residues" evidence="1">
    <location>
        <begin position="42"/>
        <end position="64"/>
    </location>
</feature>